<dbReference type="Gene3D" id="1.25.40.390">
    <property type="match status" value="2"/>
</dbReference>
<protein>
    <submittedName>
        <fullName evidence="1">SusD/RagB family nutrient-binding outer membrane lipoprotein</fullName>
    </submittedName>
</protein>
<evidence type="ECO:0000313" key="1">
    <source>
        <dbReference type="EMBL" id="WWV65570.1"/>
    </source>
</evidence>
<organism evidence="1 2">
    <name type="scientific">Parabacteroides absconsus</name>
    <dbReference type="NCBI Taxonomy" id="2951805"/>
    <lineage>
        <taxon>Bacteria</taxon>
        <taxon>Pseudomonadati</taxon>
        <taxon>Bacteroidota</taxon>
        <taxon>Bacteroidia</taxon>
        <taxon>Bacteroidales</taxon>
        <taxon>Tannerellaceae</taxon>
        <taxon>Parabacteroides</taxon>
    </lineage>
</organism>
<dbReference type="Pfam" id="PF12741">
    <property type="entry name" value="SusD-like"/>
    <property type="match status" value="2"/>
</dbReference>
<keyword evidence="1" id="KW-0449">Lipoprotein</keyword>
<reference evidence="1 2" key="1">
    <citation type="submission" date="2024-02" db="EMBL/GenBank/DDBJ databases">
        <title>Whole genome sequencing of Parabacteroides sp. AD58.</title>
        <authorList>
            <person name="Chaplin A.V."/>
            <person name="Pikina A.P."/>
            <person name="Sokolova S.R."/>
            <person name="Korostin D.O."/>
            <person name="Efimov B.A."/>
        </authorList>
    </citation>
    <scope>NUCLEOTIDE SEQUENCE [LARGE SCALE GENOMIC DNA]</scope>
    <source>
        <strain evidence="1 2">AD58</strain>
    </source>
</reference>
<sequence>MKNINKLFIGLCFTTLGLAGCSDFEDVNISPEQVGEEYVKPDYFLNNAIYLAQQDPDVAERVVVYNWASAARVCGEMSFLNVGRYNDGYNQAYFNQVTNWLKYATFAVERVDNMTDVTGHEAEFYPNIKAFARIWRALLIAEYTDTFGPYPLDAFMVDNPTFNSVEETYDYILSELKEATASINTAVEPTTDEAKGDPGFGYNATKWQKLGNSLRMRYAMRLSEVNPSKAKSEFEDAAKGASITTLNDMYAIQEYDQWNAWAGVYTRTWDDQALSSTMSNILVGLGGIPVTEQRPDLASYIKPMNYMGLKFDQHYAENTDNPTKQFWMDGIPENIDPRGLKIFCLPNDQTAENYIDKGSSKGHASHALVDEKGNEVVKLDAQFTWNYYPAGQNSSWSSKFAKNQVLSSIWDTGVLLGKNYCNSSNKRVWFGPWETYFLLAEASLYGWNTGISAQEAYESGVRSSFEYFGVSQYVDNYLASTDYNRVGTSVSFTHTTEPTNMTVNYVDGYTNAAQTMTYQYPDANKILYKGKKLNDQLTKIITQKYIAQTPYLALEMWNDYRRLGLPFFDIPANEATLTGSDMEPYWKPSSYTQGQNWQLYPQRLRFPSNLNNADPTGYAKAIELLGGPDNVMTPLWWAIH</sequence>
<dbReference type="InterPro" id="IPR024302">
    <property type="entry name" value="SusD-like"/>
</dbReference>
<dbReference type="SUPFAM" id="SSF48452">
    <property type="entry name" value="TPR-like"/>
    <property type="match status" value="1"/>
</dbReference>
<dbReference type="EMBL" id="CP146284">
    <property type="protein sequence ID" value="WWV65570.1"/>
    <property type="molecule type" value="Genomic_DNA"/>
</dbReference>
<dbReference type="RefSeq" id="WP_251967808.1">
    <property type="nucleotide sequence ID" value="NZ_CP146284.1"/>
</dbReference>
<dbReference type="PROSITE" id="PS51257">
    <property type="entry name" value="PROKAR_LIPOPROTEIN"/>
    <property type="match status" value="1"/>
</dbReference>
<gene>
    <name evidence="1" type="ORF">NEE14_011250</name>
</gene>
<name>A0ABZ2IHQ1_9BACT</name>
<proteinExistence type="predicted"/>
<accession>A0ABZ2IHQ1</accession>
<evidence type="ECO:0000313" key="2">
    <source>
        <dbReference type="Proteomes" id="UP001320603"/>
    </source>
</evidence>
<dbReference type="InterPro" id="IPR011990">
    <property type="entry name" value="TPR-like_helical_dom_sf"/>
</dbReference>
<keyword evidence="2" id="KW-1185">Reference proteome</keyword>
<dbReference type="Proteomes" id="UP001320603">
    <property type="component" value="Chromosome"/>
</dbReference>